<evidence type="ECO:0000313" key="2">
    <source>
        <dbReference type="Proteomes" id="UP000523087"/>
    </source>
</evidence>
<dbReference type="RefSeq" id="WP_181554769.1">
    <property type="nucleotide sequence ID" value="NZ_CP064060.1"/>
</dbReference>
<comment type="caution">
    <text evidence="1">The sequence shown here is derived from an EMBL/GenBank/DDBJ whole genome shotgun (WGS) entry which is preliminary data.</text>
</comment>
<dbReference type="Proteomes" id="UP000523087">
    <property type="component" value="Unassembled WGS sequence"/>
</dbReference>
<keyword evidence="2" id="KW-1185">Reference proteome</keyword>
<organism evidence="1 2">
    <name type="scientific">Thermaerobacillus caldiproteolyticus</name>
    <dbReference type="NCBI Taxonomy" id="247480"/>
    <lineage>
        <taxon>Bacteria</taxon>
        <taxon>Bacillati</taxon>
        <taxon>Bacillota</taxon>
        <taxon>Bacilli</taxon>
        <taxon>Bacillales</taxon>
        <taxon>Anoxybacillaceae</taxon>
        <taxon>Thermaerobacillus</taxon>
    </lineage>
</organism>
<evidence type="ECO:0000313" key="1">
    <source>
        <dbReference type="EMBL" id="MBA2873869.1"/>
    </source>
</evidence>
<proteinExistence type="predicted"/>
<evidence type="ECO:0008006" key="3">
    <source>
        <dbReference type="Google" id="ProtNLM"/>
    </source>
</evidence>
<dbReference type="Pfam" id="PF10957">
    <property type="entry name" value="Spore_Cse60"/>
    <property type="match status" value="1"/>
</dbReference>
<dbReference type="AlphaFoldDB" id="A0A7V9Z4I1"/>
<gene>
    <name evidence="1" type="ORF">HNR31_000621</name>
</gene>
<dbReference type="EMBL" id="JACDUT010000001">
    <property type="protein sequence ID" value="MBA2873869.1"/>
    <property type="molecule type" value="Genomic_DNA"/>
</dbReference>
<name>A0A7V9Z4I1_9BACL</name>
<reference evidence="1 2" key="1">
    <citation type="submission" date="2020-07" db="EMBL/GenBank/DDBJ databases">
        <title>Genomic Encyclopedia of Type Strains, Phase IV (KMG-IV): sequencing the most valuable type-strain genomes for metagenomic binning, comparative biology and taxonomic classification.</title>
        <authorList>
            <person name="Goeker M."/>
        </authorList>
    </citation>
    <scope>NUCLEOTIDE SEQUENCE [LARGE SCALE GENOMIC DNA]</scope>
    <source>
        <strain evidence="1 2">DSM 15730</strain>
    </source>
</reference>
<protein>
    <recommendedName>
        <fullName evidence="3">Sporulation protein cse60</fullName>
    </recommendedName>
</protein>
<accession>A0A7V9Z4I1</accession>
<sequence>MYKVKVFDEEHEKDLERAVNAFLAGLKEGQLIDIKYEVALMESEGEQIYCFSAMVIYRA</sequence>
<dbReference type="InterPro" id="IPR020296">
    <property type="entry name" value="Spore_Cse60"/>
</dbReference>